<keyword evidence="4" id="KW-1185">Reference proteome</keyword>
<dbReference type="Proteomes" id="UP000006039">
    <property type="component" value="Unassembled WGS sequence"/>
</dbReference>
<gene>
    <name evidence="3" type="primary">20354189</name>
    <name evidence="2" type="ORF">GGTG_13731</name>
</gene>
<evidence type="ECO:0000313" key="3">
    <source>
        <dbReference type="EnsemblFungi" id="EJT68703"/>
    </source>
</evidence>
<dbReference type="RefSeq" id="XP_009229912.1">
    <property type="nucleotide sequence ID" value="XM_009231648.1"/>
</dbReference>
<organism evidence="2">
    <name type="scientific">Gaeumannomyces tritici (strain R3-111a-1)</name>
    <name type="common">Wheat and barley take-all root rot fungus</name>
    <name type="synonym">Gaeumannomyces graminis var. tritici</name>
    <dbReference type="NCBI Taxonomy" id="644352"/>
    <lineage>
        <taxon>Eukaryota</taxon>
        <taxon>Fungi</taxon>
        <taxon>Dikarya</taxon>
        <taxon>Ascomycota</taxon>
        <taxon>Pezizomycotina</taxon>
        <taxon>Sordariomycetes</taxon>
        <taxon>Sordariomycetidae</taxon>
        <taxon>Magnaporthales</taxon>
        <taxon>Magnaporthaceae</taxon>
        <taxon>Gaeumannomyces</taxon>
    </lineage>
</organism>
<evidence type="ECO:0000313" key="4">
    <source>
        <dbReference type="Proteomes" id="UP000006039"/>
    </source>
</evidence>
<dbReference type="GeneID" id="20354189"/>
<evidence type="ECO:0000313" key="2">
    <source>
        <dbReference type="EMBL" id="EJT68703.1"/>
    </source>
</evidence>
<dbReference type="EnsemblFungi" id="EJT68703">
    <property type="protein sequence ID" value="EJT68703"/>
    <property type="gene ID" value="GGTG_13731"/>
</dbReference>
<reference evidence="3" key="4">
    <citation type="journal article" date="2015" name="G3 (Bethesda)">
        <title>Genome sequences of three phytopathogenic species of the Magnaporthaceae family of fungi.</title>
        <authorList>
            <person name="Okagaki L.H."/>
            <person name="Nunes C.C."/>
            <person name="Sailsbery J."/>
            <person name="Clay B."/>
            <person name="Brown D."/>
            <person name="John T."/>
            <person name="Oh Y."/>
            <person name="Young N."/>
            <person name="Fitzgerald M."/>
            <person name="Haas B.J."/>
            <person name="Zeng Q."/>
            <person name="Young S."/>
            <person name="Adiconis X."/>
            <person name="Fan L."/>
            <person name="Levin J.Z."/>
            <person name="Mitchell T.K."/>
            <person name="Okubara P.A."/>
            <person name="Farman M.L."/>
            <person name="Kohn L.M."/>
            <person name="Birren B."/>
            <person name="Ma L.-J."/>
            <person name="Dean R.A."/>
        </authorList>
    </citation>
    <scope>NUCLEOTIDE SEQUENCE</scope>
    <source>
        <strain evidence="3">R3-111a-1</strain>
    </source>
</reference>
<reference evidence="2" key="3">
    <citation type="submission" date="2010-09" db="EMBL/GenBank/DDBJ databases">
        <title>Annotation of Gaeumannomyces graminis var. tritici R3-111a-1.</title>
        <authorList>
            <consortium name="The Broad Institute Genome Sequencing Platform"/>
            <person name="Ma L.-J."/>
            <person name="Dead R."/>
            <person name="Young S.K."/>
            <person name="Zeng Q."/>
            <person name="Gargeya S."/>
            <person name="Fitzgerald M."/>
            <person name="Haas B."/>
            <person name="Abouelleil A."/>
            <person name="Alvarado L."/>
            <person name="Arachchi H.M."/>
            <person name="Berlin A."/>
            <person name="Brown A."/>
            <person name="Chapman S.B."/>
            <person name="Chen Z."/>
            <person name="Dunbar C."/>
            <person name="Freedman E."/>
            <person name="Gearin G."/>
            <person name="Gellesch M."/>
            <person name="Goldberg J."/>
            <person name="Griggs A."/>
            <person name="Gujja S."/>
            <person name="Heiman D."/>
            <person name="Howarth C."/>
            <person name="Larson L."/>
            <person name="Lui A."/>
            <person name="MacDonald P.J.P."/>
            <person name="Mehta T."/>
            <person name="Montmayeur A."/>
            <person name="Murphy C."/>
            <person name="Neiman D."/>
            <person name="Pearson M."/>
            <person name="Priest M."/>
            <person name="Roberts A."/>
            <person name="Saif S."/>
            <person name="Shea T."/>
            <person name="Shenoy N."/>
            <person name="Sisk P."/>
            <person name="Stolte C."/>
            <person name="Sykes S."/>
            <person name="Yandava C."/>
            <person name="Wortman J."/>
            <person name="Nusbaum C."/>
            <person name="Birren B."/>
        </authorList>
    </citation>
    <scope>NUCLEOTIDE SEQUENCE</scope>
    <source>
        <strain evidence="2">R3-111a-1</strain>
    </source>
</reference>
<reference evidence="4" key="1">
    <citation type="submission" date="2010-07" db="EMBL/GenBank/DDBJ databases">
        <title>The genome sequence of Gaeumannomyces graminis var. tritici strain R3-111a-1.</title>
        <authorList>
            <consortium name="The Broad Institute Genome Sequencing Platform"/>
            <person name="Ma L.-J."/>
            <person name="Dead R."/>
            <person name="Young S."/>
            <person name="Zeng Q."/>
            <person name="Koehrsen M."/>
            <person name="Alvarado L."/>
            <person name="Berlin A."/>
            <person name="Chapman S.B."/>
            <person name="Chen Z."/>
            <person name="Freedman E."/>
            <person name="Gellesch M."/>
            <person name="Goldberg J."/>
            <person name="Griggs A."/>
            <person name="Gujja S."/>
            <person name="Heilman E.R."/>
            <person name="Heiman D."/>
            <person name="Hepburn T."/>
            <person name="Howarth C."/>
            <person name="Jen D."/>
            <person name="Larson L."/>
            <person name="Mehta T."/>
            <person name="Neiman D."/>
            <person name="Pearson M."/>
            <person name="Roberts A."/>
            <person name="Saif S."/>
            <person name="Shea T."/>
            <person name="Shenoy N."/>
            <person name="Sisk P."/>
            <person name="Stolte C."/>
            <person name="Sykes S."/>
            <person name="Walk T."/>
            <person name="White J."/>
            <person name="Yandava C."/>
            <person name="Haas B."/>
            <person name="Nusbaum C."/>
            <person name="Birren B."/>
        </authorList>
    </citation>
    <scope>NUCLEOTIDE SEQUENCE [LARGE SCALE GENOMIC DNA]</scope>
    <source>
        <strain evidence="4">R3-111a-1</strain>
    </source>
</reference>
<reference evidence="3" key="5">
    <citation type="submission" date="2018-04" db="UniProtKB">
        <authorList>
            <consortium name="EnsemblFungi"/>
        </authorList>
    </citation>
    <scope>IDENTIFICATION</scope>
    <source>
        <strain evidence="3">R3-111a-1</strain>
    </source>
</reference>
<protein>
    <submittedName>
        <fullName evidence="2 3">Uncharacterized protein</fullName>
    </submittedName>
</protein>
<feature type="region of interest" description="Disordered" evidence="1">
    <location>
        <begin position="1"/>
        <end position="37"/>
    </location>
</feature>
<name>J8QKA6_GAET3</name>
<sequence>MAGNRHDTRPPQPPQRHDAGPAAPSAAPSAAPDGNMDDVAQACRRGLSLLSDLAAEAVAARPAVVGGPVERARARLRRLTAVGDALESLPAAAESLAALLELCETVGMSGAMLVSASGAVSGRECVVPVPVPVSVREASLRRRKTRADGILVTSTRPEREREKVVAAVSDAVAELRAVVGAFSGVEFMPLSTAVTIQSLLGRLSELATAMGHLAGGAAVVSTHPPQTRQKSCGTADISPFRWHFALAIETAKQLLSPSTPHPRTTDGYIPRAPSSSLAALALQVQHVHHPFQALGAPPPTTCRSAPDSALSVGTLRLWTDCKAVTLAGGCCGGYRSTALLLAAALLLNHARRVLLPWLGAYVHAHPVESLRVARSRPDLLVEETLAATDGAA</sequence>
<reference evidence="2" key="2">
    <citation type="submission" date="2010-07" db="EMBL/GenBank/DDBJ databases">
        <authorList>
            <consortium name="The Broad Institute Genome Sequencing Platform"/>
            <consortium name="Broad Institute Genome Sequencing Center for Infectious Disease"/>
            <person name="Ma L.-J."/>
            <person name="Dead R."/>
            <person name="Young S."/>
            <person name="Zeng Q."/>
            <person name="Koehrsen M."/>
            <person name="Alvarado L."/>
            <person name="Berlin A."/>
            <person name="Chapman S.B."/>
            <person name="Chen Z."/>
            <person name="Freedman E."/>
            <person name="Gellesch M."/>
            <person name="Goldberg J."/>
            <person name="Griggs A."/>
            <person name="Gujja S."/>
            <person name="Heilman E.R."/>
            <person name="Heiman D."/>
            <person name="Hepburn T."/>
            <person name="Howarth C."/>
            <person name="Jen D."/>
            <person name="Larson L."/>
            <person name="Mehta T."/>
            <person name="Neiman D."/>
            <person name="Pearson M."/>
            <person name="Roberts A."/>
            <person name="Saif S."/>
            <person name="Shea T."/>
            <person name="Shenoy N."/>
            <person name="Sisk P."/>
            <person name="Stolte C."/>
            <person name="Sykes S."/>
            <person name="Walk T."/>
            <person name="White J."/>
            <person name="Yandava C."/>
            <person name="Haas B."/>
            <person name="Nusbaum C."/>
            <person name="Birren B."/>
        </authorList>
    </citation>
    <scope>NUCLEOTIDE SEQUENCE</scope>
    <source>
        <strain evidence="2">R3-111a-1</strain>
    </source>
</reference>
<feature type="compositionally biased region" description="Basic and acidic residues" evidence="1">
    <location>
        <begin position="1"/>
        <end position="19"/>
    </location>
</feature>
<accession>J8QKA6</accession>
<dbReference type="OrthoDB" id="5233297at2759"/>
<proteinExistence type="predicted"/>
<feature type="compositionally biased region" description="Low complexity" evidence="1">
    <location>
        <begin position="20"/>
        <end position="34"/>
    </location>
</feature>
<dbReference type="AlphaFoldDB" id="J8QKA6"/>
<feature type="non-terminal residue" evidence="2">
    <location>
        <position position="392"/>
    </location>
</feature>
<dbReference type="VEuPathDB" id="FungiDB:GGTG_13731"/>
<evidence type="ECO:0000256" key="1">
    <source>
        <dbReference type="SAM" id="MobiDB-lite"/>
    </source>
</evidence>
<dbReference type="EMBL" id="GL385435">
    <property type="protein sequence ID" value="EJT68703.1"/>
    <property type="molecule type" value="Genomic_DNA"/>
</dbReference>